<evidence type="ECO:0000256" key="1">
    <source>
        <dbReference type="ARBA" id="ARBA00005369"/>
    </source>
</evidence>
<dbReference type="GO" id="GO:0004719">
    <property type="term" value="F:protein-L-isoaspartate (D-aspartate) O-methyltransferase activity"/>
    <property type="evidence" value="ECO:0007669"/>
    <property type="project" value="InterPro"/>
</dbReference>
<evidence type="ECO:0000313" key="4">
    <source>
        <dbReference type="EMBL" id="EJF89002.1"/>
    </source>
</evidence>
<keyword evidence="5" id="KW-1185">Reference proteome</keyword>
<dbReference type="InterPro" id="IPR000682">
    <property type="entry name" value="PCMT"/>
</dbReference>
<dbReference type="GO" id="GO:0005737">
    <property type="term" value="C:cytoplasm"/>
    <property type="evidence" value="ECO:0007669"/>
    <property type="project" value="TreeGrafter"/>
</dbReference>
<keyword evidence="4" id="KW-0808">Transferase</keyword>
<dbReference type="GO" id="GO:0032259">
    <property type="term" value="P:methylation"/>
    <property type="evidence" value="ECO:0007669"/>
    <property type="project" value="UniProtKB-KW"/>
</dbReference>
<evidence type="ECO:0000256" key="3">
    <source>
        <dbReference type="ARBA" id="ARBA00030757"/>
    </source>
</evidence>
<sequence>MTTDFAQLRLKMVDNQIRTVDVTKLPVLAAFLTVERERFVPETLINLSYLDQDIPLTDKNSNNSSRYMMKPAALAKLIQAADIKADDVVLDIGTGNGYSAALFSQLARSVIALESDEKLSKNAVKLLNDNGFDNVAVVLGDLHVGFSKEAPYDVIFLEGSVDFIPDDLLKQLKEGGRLVVVEGQGNAGIARVYIKEDGVVSSRRLFNLAIQPLADFLKIPEFVF</sequence>
<keyword evidence="4" id="KW-0489">Methyltransferase</keyword>
<dbReference type="eggNOG" id="COG2518">
    <property type="taxonomic scope" value="Bacteria"/>
</dbReference>
<evidence type="ECO:0000313" key="5">
    <source>
        <dbReference type="Proteomes" id="UP000008952"/>
    </source>
</evidence>
<gene>
    <name evidence="4" type="ORF">ME5_01553</name>
</gene>
<dbReference type="PANTHER" id="PTHR11579">
    <property type="entry name" value="PROTEIN-L-ISOASPARTATE O-METHYLTRANSFERASE"/>
    <property type="match status" value="1"/>
</dbReference>
<dbReference type="Pfam" id="PF01135">
    <property type="entry name" value="PCMT"/>
    <property type="match status" value="1"/>
</dbReference>
<dbReference type="Proteomes" id="UP000008952">
    <property type="component" value="Unassembled WGS sequence"/>
</dbReference>
<dbReference type="PANTHER" id="PTHR11579:SF18">
    <property type="entry name" value="PROTEIN-L-ISOASPARTATE O-METHYLTRANSFERASE"/>
    <property type="match status" value="1"/>
</dbReference>
<dbReference type="HOGENOM" id="CLU_055432_2_1_5"/>
<dbReference type="Gene3D" id="3.40.50.150">
    <property type="entry name" value="Vaccinia Virus protein VP39"/>
    <property type="match status" value="1"/>
</dbReference>
<protein>
    <recommendedName>
        <fullName evidence="2">Protein-L-isoaspartate O-methyltransferase</fullName>
    </recommendedName>
    <alternativeName>
        <fullName evidence="3">Protein L-isoaspartyl methyltransferase</fullName>
    </alternativeName>
</protein>
<proteinExistence type="inferred from homology"/>
<dbReference type="STRING" id="1094558.ME5_01553"/>
<accession>J1JVM0</accession>
<dbReference type="CDD" id="cd02440">
    <property type="entry name" value="AdoMet_MTases"/>
    <property type="match status" value="1"/>
</dbReference>
<dbReference type="PATRIC" id="fig|1094558.3.peg.1653"/>
<name>J1JVM0_9HYPH</name>
<dbReference type="AlphaFoldDB" id="J1JVM0"/>
<dbReference type="InterPro" id="IPR029063">
    <property type="entry name" value="SAM-dependent_MTases_sf"/>
</dbReference>
<dbReference type="OrthoDB" id="9798496at2"/>
<dbReference type="SUPFAM" id="SSF53335">
    <property type="entry name" value="S-adenosyl-L-methionine-dependent methyltransferases"/>
    <property type="match status" value="1"/>
</dbReference>
<dbReference type="RefSeq" id="WP_008040008.1">
    <property type="nucleotide sequence ID" value="NZ_JH725147.1"/>
</dbReference>
<comment type="caution">
    <text evidence="4">The sequence shown here is derived from an EMBL/GenBank/DDBJ whole genome shotgun (WGS) entry which is preliminary data.</text>
</comment>
<dbReference type="EMBL" id="AIMB01000008">
    <property type="protein sequence ID" value="EJF89002.1"/>
    <property type="molecule type" value="Genomic_DNA"/>
</dbReference>
<comment type="similarity">
    <text evidence="1">Belongs to the methyltransferase superfamily. L-isoaspartyl/D-aspartyl protein methyltransferase family.</text>
</comment>
<evidence type="ECO:0000256" key="2">
    <source>
        <dbReference type="ARBA" id="ARBA00013346"/>
    </source>
</evidence>
<reference evidence="4 5" key="1">
    <citation type="submission" date="2012-03" db="EMBL/GenBank/DDBJ databases">
        <title>The Genome Sequence of Bartonella tamiae Th239.</title>
        <authorList>
            <consortium name="The Broad Institute Genome Sequencing Platform"/>
            <consortium name="The Broad Institute Genome Sequencing Center for Infectious Disease"/>
            <person name="Feldgarden M."/>
            <person name="Kirby J."/>
            <person name="Kosoy M."/>
            <person name="Birtles R."/>
            <person name="Probert W.S."/>
            <person name="Chiaraviglio L."/>
            <person name="Young S.K."/>
            <person name="Zeng Q."/>
            <person name="Gargeya S."/>
            <person name="Fitzgerald M."/>
            <person name="Haas B."/>
            <person name="Abouelleil A."/>
            <person name="Alvarado L."/>
            <person name="Arachchi H.M."/>
            <person name="Berlin A."/>
            <person name="Chapman S.B."/>
            <person name="Gearin G."/>
            <person name="Goldberg J."/>
            <person name="Griggs A."/>
            <person name="Gujja S."/>
            <person name="Hansen M."/>
            <person name="Heiman D."/>
            <person name="Howarth C."/>
            <person name="Larimer J."/>
            <person name="Lui A."/>
            <person name="MacDonald P.J.P."/>
            <person name="McCowen C."/>
            <person name="Montmayeur A."/>
            <person name="Murphy C."/>
            <person name="Neiman D."/>
            <person name="Pearson M."/>
            <person name="Priest M."/>
            <person name="Roberts A."/>
            <person name="Saif S."/>
            <person name="Shea T."/>
            <person name="Sisk P."/>
            <person name="Stolte C."/>
            <person name="Sykes S."/>
            <person name="Wortman J."/>
            <person name="Nusbaum C."/>
            <person name="Birren B."/>
        </authorList>
    </citation>
    <scope>NUCLEOTIDE SEQUENCE [LARGE SCALE GENOMIC DNA]</scope>
    <source>
        <strain evidence="4 5">Th239</strain>
    </source>
</reference>
<organism evidence="4 5">
    <name type="scientific">Bartonella tamiae Th239</name>
    <dbReference type="NCBI Taxonomy" id="1094558"/>
    <lineage>
        <taxon>Bacteria</taxon>
        <taxon>Pseudomonadati</taxon>
        <taxon>Pseudomonadota</taxon>
        <taxon>Alphaproteobacteria</taxon>
        <taxon>Hyphomicrobiales</taxon>
        <taxon>Bartonellaceae</taxon>
        <taxon>Bartonella</taxon>
    </lineage>
</organism>